<dbReference type="GO" id="GO:0006508">
    <property type="term" value="P:proteolysis"/>
    <property type="evidence" value="ECO:0007669"/>
    <property type="project" value="UniProtKB-KW"/>
</dbReference>
<keyword evidence="5" id="KW-0732">Signal</keyword>
<protein>
    <submittedName>
        <fullName evidence="7">(diamondback moth) hypothetical protein</fullName>
    </submittedName>
</protein>
<evidence type="ECO:0000256" key="1">
    <source>
        <dbReference type="ARBA" id="ARBA00022670"/>
    </source>
</evidence>
<organism evidence="7 8">
    <name type="scientific">Plutella xylostella</name>
    <name type="common">Diamondback moth</name>
    <name type="synonym">Plutella maculipennis</name>
    <dbReference type="NCBI Taxonomy" id="51655"/>
    <lineage>
        <taxon>Eukaryota</taxon>
        <taxon>Metazoa</taxon>
        <taxon>Ecdysozoa</taxon>
        <taxon>Arthropoda</taxon>
        <taxon>Hexapoda</taxon>
        <taxon>Insecta</taxon>
        <taxon>Pterygota</taxon>
        <taxon>Neoptera</taxon>
        <taxon>Endopterygota</taxon>
        <taxon>Lepidoptera</taxon>
        <taxon>Glossata</taxon>
        <taxon>Ditrysia</taxon>
        <taxon>Yponomeutoidea</taxon>
        <taxon>Plutellidae</taxon>
        <taxon>Plutella</taxon>
    </lineage>
</organism>
<keyword evidence="4" id="KW-1015">Disulfide bond</keyword>
<dbReference type="PANTHER" id="PTHR24276">
    <property type="entry name" value="POLYSERASE-RELATED"/>
    <property type="match status" value="1"/>
</dbReference>
<keyword evidence="3" id="KW-0720">Serine protease</keyword>
<comment type="caution">
    <text evidence="7">The sequence shown here is derived from an EMBL/GenBank/DDBJ whole genome shotgun (WGS) entry which is preliminary data.</text>
</comment>
<evidence type="ECO:0000256" key="5">
    <source>
        <dbReference type="SAM" id="SignalP"/>
    </source>
</evidence>
<name>A0A8S4DM50_PLUXY</name>
<accession>A0A8S4DM50</accession>
<dbReference type="EMBL" id="CAJHNJ030000008">
    <property type="protein sequence ID" value="CAG9104414.1"/>
    <property type="molecule type" value="Genomic_DNA"/>
</dbReference>
<dbReference type="Gene3D" id="2.40.10.10">
    <property type="entry name" value="Trypsin-like serine proteases"/>
    <property type="match status" value="1"/>
</dbReference>
<dbReference type="CDD" id="cd00190">
    <property type="entry name" value="Tryp_SPc"/>
    <property type="match status" value="1"/>
</dbReference>
<gene>
    <name evidence="7" type="ORF">PLXY2_LOCUS3136</name>
</gene>
<dbReference type="PROSITE" id="PS50240">
    <property type="entry name" value="TRYPSIN_DOM"/>
    <property type="match status" value="1"/>
</dbReference>
<feature type="signal peptide" evidence="5">
    <location>
        <begin position="1"/>
        <end position="17"/>
    </location>
</feature>
<feature type="domain" description="Peptidase S1" evidence="6">
    <location>
        <begin position="24"/>
        <end position="261"/>
    </location>
</feature>
<sequence>MHCLGFLIVFYFCSARADSHKPPPAAGATAEISRWPFAVSPQTHLWGSVWVPHCAGALISTTTVLSAAQCYHMPSPRLRVRLGSTYSTFGGTLITVSSYTNHPDYDPTAGDHDVALLRLAESAVLSAVVQLARIPAAVFPISDGSRVDAVGWGQLEYDDDASITLKEAALQTVNQDICTQRYANLHPDPEGTQIYQVTSRMLCAEPATEGLGMCEAGAPVVVSGDVVVGVQSWGFHCGGSVYPQVVTRVSEFSDWIVANGS</sequence>
<dbReference type="SMART" id="SM00020">
    <property type="entry name" value="Tryp_SPc"/>
    <property type="match status" value="1"/>
</dbReference>
<dbReference type="InterPro" id="IPR001254">
    <property type="entry name" value="Trypsin_dom"/>
</dbReference>
<evidence type="ECO:0000256" key="4">
    <source>
        <dbReference type="ARBA" id="ARBA00023157"/>
    </source>
</evidence>
<evidence type="ECO:0000313" key="8">
    <source>
        <dbReference type="Proteomes" id="UP000653454"/>
    </source>
</evidence>
<evidence type="ECO:0000259" key="6">
    <source>
        <dbReference type="PROSITE" id="PS50240"/>
    </source>
</evidence>
<dbReference type="InterPro" id="IPR050430">
    <property type="entry name" value="Peptidase_S1"/>
</dbReference>
<dbReference type="InterPro" id="IPR043504">
    <property type="entry name" value="Peptidase_S1_PA_chymotrypsin"/>
</dbReference>
<evidence type="ECO:0000313" key="7">
    <source>
        <dbReference type="EMBL" id="CAG9104414.1"/>
    </source>
</evidence>
<evidence type="ECO:0000256" key="3">
    <source>
        <dbReference type="ARBA" id="ARBA00022825"/>
    </source>
</evidence>
<dbReference type="SUPFAM" id="SSF50494">
    <property type="entry name" value="Trypsin-like serine proteases"/>
    <property type="match status" value="1"/>
</dbReference>
<evidence type="ECO:0000256" key="2">
    <source>
        <dbReference type="ARBA" id="ARBA00022801"/>
    </source>
</evidence>
<dbReference type="InterPro" id="IPR009003">
    <property type="entry name" value="Peptidase_S1_PA"/>
</dbReference>
<reference evidence="7" key="1">
    <citation type="submission" date="2020-11" db="EMBL/GenBank/DDBJ databases">
        <authorList>
            <person name="Whiteford S."/>
        </authorList>
    </citation>
    <scope>NUCLEOTIDE SEQUENCE</scope>
</reference>
<dbReference type="PANTHER" id="PTHR24276:SF91">
    <property type="entry name" value="AT26814P-RELATED"/>
    <property type="match status" value="1"/>
</dbReference>
<dbReference type="AlphaFoldDB" id="A0A8S4DM50"/>
<dbReference type="Proteomes" id="UP000653454">
    <property type="component" value="Unassembled WGS sequence"/>
</dbReference>
<proteinExistence type="predicted"/>
<keyword evidence="1" id="KW-0645">Protease</keyword>
<feature type="chain" id="PRO_5035766282" evidence="5">
    <location>
        <begin position="18"/>
        <end position="261"/>
    </location>
</feature>
<keyword evidence="8" id="KW-1185">Reference proteome</keyword>
<dbReference type="GO" id="GO:0004252">
    <property type="term" value="F:serine-type endopeptidase activity"/>
    <property type="evidence" value="ECO:0007669"/>
    <property type="project" value="InterPro"/>
</dbReference>
<keyword evidence="2" id="KW-0378">Hydrolase</keyword>
<dbReference type="Pfam" id="PF00089">
    <property type="entry name" value="Trypsin"/>
    <property type="match status" value="1"/>
</dbReference>